<dbReference type="EMBL" id="LAZR01041576">
    <property type="protein sequence ID" value="KKL11618.1"/>
    <property type="molecule type" value="Genomic_DNA"/>
</dbReference>
<organism evidence="2">
    <name type="scientific">marine sediment metagenome</name>
    <dbReference type="NCBI Taxonomy" id="412755"/>
    <lineage>
        <taxon>unclassified sequences</taxon>
        <taxon>metagenomes</taxon>
        <taxon>ecological metagenomes</taxon>
    </lineage>
</organism>
<proteinExistence type="predicted"/>
<protein>
    <submittedName>
        <fullName evidence="2">Uncharacterized protein</fullName>
    </submittedName>
</protein>
<sequence>GYRMRFVFSVFRLVCRVELQRATTLGFGGLPTKFPSSPQSDSLNPRFRKAPLSSRTVGFPESGWRQQHFPEGPSQTSRGLSTRLHTPLGCMVIPPARHPLRLSPLPWHCVQMVFPIWCPPLTESPFARSRCYLLRRDV</sequence>
<comment type="caution">
    <text evidence="2">The sequence shown here is derived from an EMBL/GenBank/DDBJ whole genome shotgun (WGS) entry which is preliminary data.</text>
</comment>
<gene>
    <name evidence="2" type="ORF">LCGC14_2544010</name>
</gene>
<dbReference type="AlphaFoldDB" id="A0A0F9DHY2"/>
<accession>A0A0F9DHY2</accession>
<feature type="non-terminal residue" evidence="2">
    <location>
        <position position="1"/>
    </location>
</feature>
<evidence type="ECO:0000313" key="2">
    <source>
        <dbReference type="EMBL" id="KKL11618.1"/>
    </source>
</evidence>
<name>A0A0F9DHY2_9ZZZZ</name>
<feature type="region of interest" description="Disordered" evidence="1">
    <location>
        <begin position="61"/>
        <end position="80"/>
    </location>
</feature>
<evidence type="ECO:0000256" key="1">
    <source>
        <dbReference type="SAM" id="MobiDB-lite"/>
    </source>
</evidence>
<reference evidence="2" key="1">
    <citation type="journal article" date="2015" name="Nature">
        <title>Complex archaea that bridge the gap between prokaryotes and eukaryotes.</title>
        <authorList>
            <person name="Spang A."/>
            <person name="Saw J.H."/>
            <person name="Jorgensen S.L."/>
            <person name="Zaremba-Niedzwiedzka K."/>
            <person name="Martijn J."/>
            <person name="Lind A.E."/>
            <person name="van Eijk R."/>
            <person name="Schleper C."/>
            <person name="Guy L."/>
            <person name="Ettema T.J."/>
        </authorList>
    </citation>
    <scope>NUCLEOTIDE SEQUENCE</scope>
</reference>